<dbReference type="AlphaFoldDB" id="A0A087XEV6"/>
<comment type="similarity">
    <text evidence="2 15">Belongs to the organo anion transporter (TC 2.A.60) family.</text>
</comment>
<dbReference type="InterPro" id="IPR036259">
    <property type="entry name" value="MFS_trans_sf"/>
</dbReference>
<feature type="transmembrane region" description="Helical" evidence="15">
    <location>
        <begin position="404"/>
        <end position="424"/>
    </location>
</feature>
<feature type="transmembrane region" description="Helical" evidence="15">
    <location>
        <begin position="529"/>
        <end position="556"/>
    </location>
</feature>
<dbReference type="GO" id="GO:0016323">
    <property type="term" value="C:basolateral plasma membrane"/>
    <property type="evidence" value="ECO:0007669"/>
    <property type="project" value="TreeGrafter"/>
</dbReference>
<keyword evidence="8 15" id="KW-0406">Ion transport</keyword>
<dbReference type="InterPro" id="IPR020846">
    <property type="entry name" value="MFS_dom"/>
</dbReference>
<protein>
    <recommendedName>
        <fullName evidence="15">Solute carrier organic anion transporter family member</fullName>
    </recommendedName>
</protein>
<keyword evidence="7" id="KW-0445">Lipid transport</keyword>
<dbReference type="NCBIfam" id="TIGR00805">
    <property type="entry name" value="oat"/>
    <property type="match status" value="1"/>
</dbReference>
<dbReference type="GO" id="GO:0006811">
    <property type="term" value="P:monoatomic ion transport"/>
    <property type="evidence" value="ECO:0007669"/>
    <property type="project" value="UniProtKB-KW"/>
</dbReference>
<feature type="transmembrane region" description="Helical" evidence="15">
    <location>
        <begin position="90"/>
        <end position="112"/>
    </location>
</feature>
<reference evidence="18" key="2">
    <citation type="submission" date="2025-08" db="UniProtKB">
        <authorList>
            <consortium name="Ensembl"/>
        </authorList>
    </citation>
    <scope>IDENTIFICATION</scope>
</reference>
<evidence type="ECO:0000256" key="7">
    <source>
        <dbReference type="ARBA" id="ARBA00023055"/>
    </source>
</evidence>
<feature type="domain" description="Kazal-like" evidence="17">
    <location>
        <begin position="449"/>
        <end position="504"/>
    </location>
</feature>
<dbReference type="Proteomes" id="UP000028760">
    <property type="component" value="Unassembled WGS sequence"/>
</dbReference>
<evidence type="ECO:0000256" key="4">
    <source>
        <dbReference type="ARBA" id="ARBA00022475"/>
    </source>
</evidence>
<evidence type="ECO:0000259" key="16">
    <source>
        <dbReference type="PROSITE" id="PS50850"/>
    </source>
</evidence>
<keyword evidence="9 15" id="KW-0472">Membrane</keyword>
<dbReference type="Pfam" id="PF07648">
    <property type="entry name" value="Kazal_2"/>
    <property type="match status" value="1"/>
</dbReference>
<dbReference type="InterPro" id="IPR036058">
    <property type="entry name" value="Kazal_dom_sf"/>
</dbReference>
<dbReference type="GO" id="GO:0043252">
    <property type="term" value="P:sodium-independent organic anion transport"/>
    <property type="evidence" value="ECO:0007669"/>
    <property type="project" value="TreeGrafter"/>
</dbReference>
<organism evidence="18 19">
    <name type="scientific">Poecilia formosa</name>
    <name type="common">Amazon molly</name>
    <name type="synonym">Limia formosa</name>
    <dbReference type="NCBI Taxonomy" id="48698"/>
    <lineage>
        <taxon>Eukaryota</taxon>
        <taxon>Metazoa</taxon>
        <taxon>Chordata</taxon>
        <taxon>Craniata</taxon>
        <taxon>Vertebrata</taxon>
        <taxon>Euteleostomi</taxon>
        <taxon>Actinopterygii</taxon>
        <taxon>Neopterygii</taxon>
        <taxon>Teleostei</taxon>
        <taxon>Neoteleostei</taxon>
        <taxon>Acanthomorphata</taxon>
        <taxon>Ovalentaria</taxon>
        <taxon>Atherinomorphae</taxon>
        <taxon>Cyprinodontiformes</taxon>
        <taxon>Poeciliidae</taxon>
        <taxon>Poeciliinae</taxon>
        <taxon>Poecilia</taxon>
    </lineage>
</organism>
<evidence type="ECO:0000256" key="13">
    <source>
        <dbReference type="ARBA" id="ARBA00051340"/>
    </source>
</evidence>
<evidence type="ECO:0000256" key="1">
    <source>
        <dbReference type="ARBA" id="ARBA00004651"/>
    </source>
</evidence>
<dbReference type="FunFam" id="3.30.60.30:FF:000048">
    <property type="entry name" value="Solute carrier organic anion transporter family member"/>
    <property type="match status" value="1"/>
</dbReference>
<dbReference type="OMA" id="ESSISMW"/>
<feature type="transmembrane region" description="Helical" evidence="15">
    <location>
        <begin position="20"/>
        <end position="37"/>
    </location>
</feature>
<feature type="transmembrane region" description="Helical" evidence="15">
    <location>
        <begin position="577"/>
        <end position="595"/>
    </location>
</feature>
<dbReference type="InterPro" id="IPR004156">
    <property type="entry name" value="OATP"/>
</dbReference>
<comment type="subcellular location">
    <subcellularLocation>
        <location evidence="1 15">Cell membrane</location>
        <topology evidence="1 15">Multi-pass membrane protein</topology>
    </subcellularLocation>
</comment>
<evidence type="ECO:0000256" key="9">
    <source>
        <dbReference type="ARBA" id="ARBA00023136"/>
    </source>
</evidence>
<feature type="transmembrane region" description="Helical" evidence="15">
    <location>
        <begin position="194"/>
        <end position="224"/>
    </location>
</feature>
<comment type="catalytic activity">
    <reaction evidence="13">
        <text>L-thyroxine(out) = L-thyroxine(in)</text>
        <dbReference type="Rhea" id="RHEA:71819"/>
        <dbReference type="ChEBI" id="CHEBI:58448"/>
    </reaction>
</comment>
<evidence type="ECO:0000259" key="17">
    <source>
        <dbReference type="PROSITE" id="PS51465"/>
    </source>
</evidence>
<dbReference type="InterPro" id="IPR002350">
    <property type="entry name" value="Kazal_dom"/>
</dbReference>
<comment type="caution">
    <text evidence="15">Lacks conserved residue(s) required for the propagation of feature annotation.</text>
</comment>
<feature type="transmembrane region" description="Helical" evidence="15">
    <location>
        <begin position="371"/>
        <end position="392"/>
    </location>
</feature>
<dbReference type="SUPFAM" id="SSF100895">
    <property type="entry name" value="Kazal-type serine protease inhibitors"/>
    <property type="match status" value="1"/>
</dbReference>
<feature type="transmembrane region" description="Helical" evidence="15">
    <location>
        <begin position="623"/>
        <end position="647"/>
    </location>
</feature>
<dbReference type="EMBL" id="AYCK01022582">
    <property type="status" value="NOT_ANNOTATED_CDS"/>
    <property type="molecule type" value="Genomic_DNA"/>
</dbReference>
<evidence type="ECO:0000256" key="14">
    <source>
        <dbReference type="ARBA" id="ARBA00052624"/>
    </source>
</evidence>
<keyword evidence="4" id="KW-1003">Cell membrane</keyword>
<dbReference type="eggNOG" id="KOG3626">
    <property type="taxonomic scope" value="Eukaryota"/>
</dbReference>
<dbReference type="PROSITE" id="PS51465">
    <property type="entry name" value="KAZAL_2"/>
    <property type="match status" value="1"/>
</dbReference>
<comment type="catalytic activity">
    <reaction evidence="14">
        <text>L-thyroxine sulfate(out) = L-thyroxine sulfate(in)</text>
        <dbReference type="Rhea" id="RHEA:73311"/>
        <dbReference type="ChEBI" id="CHEBI:176512"/>
    </reaction>
</comment>
<evidence type="ECO:0000256" key="6">
    <source>
        <dbReference type="ARBA" id="ARBA00022989"/>
    </source>
</evidence>
<evidence type="ECO:0000256" key="15">
    <source>
        <dbReference type="RuleBase" id="RU362056"/>
    </source>
</evidence>
<evidence type="ECO:0000256" key="8">
    <source>
        <dbReference type="ARBA" id="ARBA00023065"/>
    </source>
</evidence>
<dbReference type="Pfam" id="PF03137">
    <property type="entry name" value="OATP"/>
    <property type="match status" value="1"/>
</dbReference>
<evidence type="ECO:0000256" key="5">
    <source>
        <dbReference type="ARBA" id="ARBA00022692"/>
    </source>
</evidence>
<evidence type="ECO:0000256" key="11">
    <source>
        <dbReference type="ARBA" id="ARBA00023180"/>
    </source>
</evidence>
<dbReference type="STRING" id="48698.ENSPFOP00000004309"/>
<accession>A0A087XEV6</accession>
<name>A0A087XEV6_POEFO</name>
<feature type="transmembrane region" description="Helical" evidence="15">
    <location>
        <begin position="58"/>
        <end position="78"/>
    </location>
</feature>
<keyword evidence="19" id="KW-1185">Reference proteome</keyword>
<feature type="domain" description="Major facilitator superfamily (MFS) profile" evidence="16">
    <location>
        <begin position="24"/>
        <end position="649"/>
    </location>
</feature>
<dbReference type="SUPFAM" id="SSF103473">
    <property type="entry name" value="MFS general substrate transporter"/>
    <property type="match status" value="1"/>
</dbReference>
<sequence>NKEPLAPSTHHANSRRSFSNFKMFLAALSYAYFAKTLSGSYMKSTITQLERRFDIPSYLIGVIDGSFEIGNLLVIAFVSYFGAKLHRPKIIAAGCILMSLGTFLIAMPHFIIGRYKIETTFRASANSTSQLSPCPVSSLESSRAALPSEGCEQESSISMWMYVLLGNVLRGIGETPVQPLGISYIDDYAQSENAALYIGCVQTIAIIGPVFGFLLGSLCAKIYVDVGYVDMETITITPDDARWVGAWWLGYLVAGTVTLLSAVPFWFLPKSLPVPVDKHDSVCTPEQTRFIKDADSPTLDHKIRPEEPTNLHMMANEFVPTLKILLGNPVYIIYLGVTIIQFNSLIGMVTYKPKYIEQHYGQSASKANFLMDWLGMINIPAVALGMFSGGVVMKKFKLGVMGAAKFAFGTSLLGFFLSFLFLAMGCENSKVAGITVSYTGVDDLSYQEQSLFSDCNSGCLCSTKEWDPVCGENGITYISPCLAGCTSSSGSGRNMVFDNCRCVSVTNVQPGNITASLGQCSPRRSCDGVFPYFLALSVLSSFVISLGGTPGLMLLVRCIKPELKSLALGIHTLATRTLACTTAGIPAPIYFGAIIDTTCLKWAYSTCGGKGACRIYNTSSYRIVYLGLTLGLRAVSFFLCVWGFALLKRHIKREEKEALSNQNGELESLRKDENSSMHCEQFILSPDCNPERETRL</sequence>
<dbReference type="Gene3D" id="1.20.1250.20">
    <property type="entry name" value="MFS general substrate transporter like domains"/>
    <property type="match status" value="1"/>
</dbReference>
<evidence type="ECO:0000313" key="19">
    <source>
        <dbReference type="Proteomes" id="UP000028760"/>
    </source>
</evidence>
<dbReference type="EMBL" id="AYCK01022581">
    <property type="status" value="NOT_ANNOTATED_CDS"/>
    <property type="molecule type" value="Genomic_DNA"/>
</dbReference>
<dbReference type="PANTHER" id="PTHR11388">
    <property type="entry name" value="ORGANIC ANION TRANSPORTER"/>
    <property type="match status" value="1"/>
</dbReference>
<reference evidence="19" key="1">
    <citation type="submission" date="2013-10" db="EMBL/GenBank/DDBJ databases">
        <authorList>
            <person name="Schartl M."/>
            <person name="Warren W."/>
        </authorList>
    </citation>
    <scope>NUCLEOTIDE SEQUENCE [LARGE SCALE GENOMIC DNA]</scope>
    <source>
        <strain evidence="19">female</strain>
    </source>
</reference>
<keyword evidence="10" id="KW-1015">Disulfide bond</keyword>
<keyword evidence="11" id="KW-0325">Glycoprotein</keyword>
<dbReference type="PANTHER" id="PTHR11388:SF99">
    <property type="entry name" value="SOLUTE CARRIER ORGANIC ANION TRANSPORTER FAMILY MEMBER 1C1"/>
    <property type="match status" value="1"/>
</dbReference>
<comment type="catalytic activity">
    <reaction evidence="12">
        <text>3,3',5'-triiodo-L-thyronine(out) = 3,3',5'-triiodo-L-thyronine(in)</text>
        <dbReference type="Rhea" id="RHEA:71815"/>
        <dbReference type="ChEBI" id="CHEBI:57261"/>
    </reaction>
</comment>
<keyword evidence="3 15" id="KW-0813">Transport</keyword>
<evidence type="ECO:0000256" key="2">
    <source>
        <dbReference type="ARBA" id="ARBA00009657"/>
    </source>
</evidence>
<dbReference type="Gene3D" id="3.30.60.30">
    <property type="match status" value="1"/>
</dbReference>
<dbReference type="PROSITE" id="PS50850">
    <property type="entry name" value="MFS"/>
    <property type="match status" value="1"/>
</dbReference>
<evidence type="ECO:0000256" key="10">
    <source>
        <dbReference type="ARBA" id="ARBA00023157"/>
    </source>
</evidence>
<dbReference type="GeneTree" id="ENSGT01150000286901"/>
<evidence type="ECO:0000313" key="18">
    <source>
        <dbReference type="Ensembl" id="ENSPFOP00000004309.2"/>
    </source>
</evidence>
<keyword evidence="6 15" id="KW-1133">Transmembrane helix</keyword>
<feature type="transmembrane region" description="Helical" evidence="15">
    <location>
        <begin position="331"/>
        <end position="351"/>
    </location>
</feature>
<proteinExistence type="inferred from homology"/>
<feature type="transmembrane region" description="Helical" evidence="15">
    <location>
        <begin position="244"/>
        <end position="268"/>
    </location>
</feature>
<evidence type="ECO:0000256" key="3">
    <source>
        <dbReference type="ARBA" id="ARBA00022448"/>
    </source>
</evidence>
<reference evidence="18" key="3">
    <citation type="submission" date="2025-09" db="UniProtKB">
        <authorList>
            <consortium name="Ensembl"/>
        </authorList>
    </citation>
    <scope>IDENTIFICATION</scope>
</reference>
<dbReference type="GO" id="GO:0006869">
    <property type="term" value="P:lipid transport"/>
    <property type="evidence" value="ECO:0007669"/>
    <property type="project" value="UniProtKB-KW"/>
</dbReference>
<dbReference type="Ensembl" id="ENSPFOT00000004317.2">
    <property type="protein sequence ID" value="ENSPFOP00000004309.2"/>
    <property type="gene ID" value="ENSPFOG00000004136.2"/>
</dbReference>
<keyword evidence="5 15" id="KW-0812">Transmembrane</keyword>
<dbReference type="GO" id="GO:0015347">
    <property type="term" value="F:sodium-independent organic anion transmembrane transporter activity"/>
    <property type="evidence" value="ECO:0007669"/>
    <property type="project" value="TreeGrafter"/>
</dbReference>
<evidence type="ECO:0000256" key="12">
    <source>
        <dbReference type="ARBA" id="ARBA00050960"/>
    </source>
</evidence>